<gene>
    <name evidence="1" type="ORF">AbraCBS73388_006461</name>
</gene>
<comment type="caution">
    <text evidence="1">The sequence shown here is derived from an EMBL/GenBank/DDBJ whole genome shotgun (WGS) entry which is preliminary data.</text>
</comment>
<sequence length="437" mass="50197">MTTNTPIITNPPSPDADETMRQAVERFRTRMAAANRQFVQECIDEIDGRGLATEKEKIHKMKNWRQFASLDQDGEAGDSDPVARRIRNQFRQTRELAAVPALLAEDTRPLFAMDGVHPPQLHTPEAREMFLDTLQDVFQRQAEEWAAAEGEDLGSEPIPRCEELGRLLQYAHVVEDPDFRHSGIAPFEAGLWVLQGRYESLPDLDTQEQRDQYHAQVRRGCARLREKLEGEYSDLINKAQILAYPDEDLEVRAGVIMGTGYVGEYPEWHSAYLYCRKYPDEDMEGIEFHDEGIPDAPNIREWGWRVVFMESEVLPIHEPHVLYGRKPRFDSIPEFLDWYASWWDRLDARGMLSIRRHVEGCDTDCESEYWEWPMLQVLMAVTTVGITMPVDITISGGTITPVDITLEDMADVKTIIGQNGRSELSRTHLQLSDLKVH</sequence>
<evidence type="ECO:0000313" key="1">
    <source>
        <dbReference type="EMBL" id="GKZ20833.1"/>
    </source>
</evidence>
<organism evidence="1 2">
    <name type="scientific">Aspergillus brasiliensis</name>
    <dbReference type="NCBI Taxonomy" id="319629"/>
    <lineage>
        <taxon>Eukaryota</taxon>
        <taxon>Fungi</taxon>
        <taxon>Dikarya</taxon>
        <taxon>Ascomycota</taxon>
        <taxon>Pezizomycotina</taxon>
        <taxon>Eurotiomycetes</taxon>
        <taxon>Eurotiomycetidae</taxon>
        <taxon>Eurotiales</taxon>
        <taxon>Aspergillaceae</taxon>
        <taxon>Aspergillus</taxon>
        <taxon>Aspergillus subgen. Circumdati</taxon>
    </lineage>
</organism>
<reference evidence="1" key="1">
    <citation type="submission" date="2022-07" db="EMBL/GenBank/DDBJ databases">
        <title>Taxonomy of Aspergillus series Nigri: significant species reduction supported by multi-species coalescent approaches.</title>
        <authorList>
            <person name="Bian C."/>
            <person name="Kusuya Y."/>
            <person name="Sklenar F."/>
            <person name="D'hooge E."/>
            <person name="Yaguchi T."/>
            <person name="Takahashi H."/>
            <person name="Hubka V."/>
        </authorList>
    </citation>
    <scope>NUCLEOTIDE SEQUENCE</scope>
    <source>
        <strain evidence="1">CBS 733.88</strain>
    </source>
</reference>
<accession>A0A9W5YMX3</accession>
<dbReference type="AlphaFoldDB" id="A0A9W5YMX3"/>
<dbReference type="Proteomes" id="UP001143548">
    <property type="component" value="Unassembled WGS sequence"/>
</dbReference>
<proteinExistence type="predicted"/>
<dbReference type="EMBL" id="BROQ01000033">
    <property type="protein sequence ID" value="GKZ20833.1"/>
    <property type="molecule type" value="Genomic_DNA"/>
</dbReference>
<name>A0A9W5YMX3_9EURO</name>
<protein>
    <submittedName>
        <fullName evidence="1">Uncharacterized protein</fullName>
    </submittedName>
</protein>
<evidence type="ECO:0000313" key="2">
    <source>
        <dbReference type="Proteomes" id="UP001143548"/>
    </source>
</evidence>